<protein>
    <recommendedName>
        <fullName evidence="4">DUF4247 domain-containing protein</fullName>
    </recommendedName>
</protein>
<dbReference type="InterPro" id="IPR025341">
    <property type="entry name" value="DUF4247"/>
</dbReference>
<proteinExistence type="predicted"/>
<dbReference type="AlphaFoldDB" id="A0A1I3NRU8"/>
<dbReference type="Pfam" id="PF14042">
    <property type="entry name" value="DUF4247"/>
    <property type="match status" value="1"/>
</dbReference>
<evidence type="ECO:0000256" key="1">
    <source>
        <dbReference type="SAM" id="MobiDB-lite"/>
    </source>
</evidence>
<keyword evidence="3" id="KW-1185">Reference proteome</keyword>
<feature type="compositionally biased region" description="Gly residues" evidence="1">
    <location>
        <begin position="213"/>
        <end position="222"/>
    </location>
</feature>
<dbReference type="EMBL" id="FOSB01000001">
    <property type="protein sequence ID" value="SFJ11995.1"/>
    <property type="molecule type" value="Genomic_DNA"/>
</dbReference>
<feature type="region of interest" description="Disordered" evidence="1">
    <location>
        <begin position="203"/>
        <end position="222"/>
    </location>
</feature>
<gene>
    <name evidence="2" type="ORF">SAMN04487936_10160</name>
</gene>
<organism evidence="2 3">
    <name type="scientific">Halobacillus dabanensis</name>
    <dbReference type="NCBI Taxonomy" id="240302"/>
    <lineage>
        <taxon>Bacteria</taxon>
        <taxon>Bacillati</taxon>
        <taxon>Bacillota</taxon>
        <taxon>Bacilli</taxon>
        <taxon>Bacillales</taxon>
        <taxon>Bacillaceae</taxon>
        <taxon>Halobacillus</taxon>
    </lineage>
</organism>
<feature type="compositionally biased region" description="Low complexity" evidence="1">
    <location>
        <begin position="203"/>
        <end position="212"/>
    </location>
</feature>
<dbReference type="OrthoDB" id="2967172at2"/>
<dbReference type="RefSeq" id="WP_075034571.1">
    <property type="nucleotide sequence ID" value="NZ_FOSB01000001.1"/>
</dbReference>
<evidence type="ECO:0008006" key="4">
    <source>
        <dbReference type="Google" id="ProtNLM"/>
    </source>
</evidence>
<evidence type="ECO:0000313" key="2">
    <source>
        <dbReference type="EMBL" id="SFJ11995.1"/>
    </source>
</evidence>
<accession>A0A1I3NRU8</accession>
<sequence>MKDYAGIIVVGIIAFFLLFNVFGGDDERGMSGSFTEDTYGELPSEPSRSEILNTIESSDAQDIESLIQESFPLLDTVRSDQGISKIYITRELSLTEVTDSLSESIKPEEISERQENKQVLIYPDDFVIVQESTEEPGVITIELATDEFVRNNYSPGFFNGLFAGYLLNQMLGSNDWYDRRRSRCQQSGNCYGGYGMYGNYNSGGTSSMRGSTNRGGGPGTGK</sequence>
<reference evidence="3" key="1">
    <citation type="submission" date="2016-10" db="EMBL/GenBank/DDBJ databases">
        <authorList>
            <person name="Varghese N."/>
            <person name="Submissions S."/>
        </authorList>
    </citation>
    <scope>NUCLEOTIDE SEQUENCE [LARGE SCALE GENOMIC DNA]</scope>
    <source>
        <strain evidence="3">CGMCC 1.3704</strain>
    </source>
</reference>
<name>A0A1I3NRU8_HALDA</name>
<evidence type="ECO:0000313" key="3">
    <source>
        <dbReference type="Proteomes" id="UP000183557"/>
    </source>
</evidence>
<dbReference type="Proteomes" id="UP000183557">
    <property type="component" value="Unassembled WGS sequence"/>
</dbReference>
<dbReference type="STRING" id="240302.BN982_00557"/>